<name>A0A8J1XFS2_OWEFU</name>
<keyword evidence="4" id="KW-1185">Reference proteome</keyword>
<dbReference type="PANTHER" id="PTHR13287:SF2">
    <property type="entry name" value="ADIPOSE-SECRETED SIGNALING PROTEIN"/>
    <property type="match status" value="1"/>
</dbReference>
<evidence type="ECO:0000256" key="1">
    <source>
        <dbReference type="ARBA" id="ARBA00035018"/>
    </source>
</evidence>
<dbReference type="Pfam" id="PF15006">
    <property type="entry name" value="DUF4517"/>
    <property type="match status" value="1"/>
</dbReference>
<reference evidence="3" key="1">
    <citation type="submission" date="2022-03" db="EMBL/GenBank/DDBJ databases">
        <authorList>
            <person name="Martin C."/>
        </authorList>
    </citation>
    <scope>NUCLEOTIDE SEQUENCE</scope>
</reference>
<dbReference type="Proteomes" id="UP000749559">
    <property type="component" value="Unassembled WGS sequence"/>
</dbReference>
<dbReference type="AlphaFoldDB" id="A0A8J1XFS2"/>
<organism evidence="3 4">
    <name type="scientific">Owenia fusiformis</name>
    <name type="common">Polychaete worm</name>
    <dbReference type="NCBI Taxonomy" id="6347"/>
    <lineage>
        <taxon>Eukaryota</taxon>
        <taxon>Metazoa</taxon>
        <taxon>Spiralia</taxon>
        <taxon>Lophotrochozoa</taxon>
        <taxon>Annelida</taxon>
        <taxon>Polychaeta</taxon>
        <taxon>Sedentaria</taxon>
        <taxon>Canalipalpata</taxon>
        <taxon>Sabellida</taxon>
        <taxon>Oweniida</taxon>
        <taxon>Oweniidae</taxon>
        <taxon>Owenia</taxon>
    </lineage>
</organism>
<proteinExistence type="inferred from homology"/>
<evidence type="ECO:0000313" key="3">
    <source>
        <dbReference type="EMBL" id="CAH1784740.1"/>
    </source>
</evidence>
<evidence type="ECO:0000256" key="2">
    <source>
        <dbReference type="ARBA" id="ARBA00035300"/>
    </source>
</evidence>
<protein>
    <recommendedName>
        <fullName evidence="2">Adipose-secreted signaling protein</fullName>
    </recommendedName>
</protein>
<comment type="similarity">
    <text evidence="1">Belongs to the ADISSP family.</text>
</comment>
<comment type="caution">
    <text evidence="3">The sequence shown here is derived from an EMBL/GenBank/DDBJ whole genome shotgun (WGS) entry which is preliminary data.</text>
</comment>
<sequence length="166" mass="18753">MDEKKPKEDSEMDGHDGRVHFPTDQVIEHDSEIIVKKDSEEHVSVHLGFLEIHHQYEIRFTIKDTLGEDVLQDPLQNLHVKILEIPPSEDGEGHEVVLDLHAHKEKLWKEELIITNTDKTASLTITLHARVLGKGKGTPSLKTGIHCTGINVDDDSEQGSDWQGFD</sequence>
<gene>
    <name evidence="3" type="ORF">OFUS_LOCUS10886</name>
</gene>
<evidence type="ECO:0000313" key="4">
    <source>
        <dbReference type="Proteomes" id="UP000749559"/>
    </source>
</evidence>
<dbReference type="OrthoDB" id="6246153at2759"/>
<dbReference type="PANTHER" id="PTHR13287">
    <property type="entry name" value="ADIPOSE-SECRETED SIGNALING PROTEIN"/>
    <property type="match status" value="1"/>
</dbReference>
<accession>A0A8J1XFS2</accession>
<dbReference type="InterPro" id="IPR026794">
    <property type="entry name" value="ADISSP"/>
</dbReference>
<dbReference type="EMBL" id="CAIIXF020000005">
    <property type="protein sequence ID" value="CAH1784740.1"/>
    <property type="molecule type" value="Genomic_DNA"/>
</dbReference>